<dbReference type="EMBL" id="JAANER010000008">
    <property type="protein sequence ID" value="KAG9186452.1"/>
    <property type="molecule type" value="Genomic_DNA"/>
</dbReference>
<evidence type="ECO:0000313" key="3">
    <source>
        <dbReference type="Proteomes" id="UP001199106"/>
    </source>
</evidence>
<protein>
    <submittedName>
        <fullName evidence="2">Uncharacterized protein</fullName>
    </submittedName>
</protein>
<comment type="caution">
    <text evidence="2">The sequence shown here is derived from an EMBL/GenBank/DDBJ whole genome shotgun (WGS) entry which is preliminary data.</text>
</comment>
<accession>A0AAD4FB01</accession>
<name>A0AAD4FB01_9PLEO</name>
<evidence type="ECO:0000256" key="1">
    <source>
        <dbReference type="SAM" id="Phobius"/>
    </source>
</evidence>
<dbReference type="PANTHER" id="PTHR37490">
    <property type="entry name" value="EXPRESSED PROTEIN"/>
    <property type="match status" value="1"/>
</dbReference>
<reference evidence="2" key="1">
    <citation type="submission" date="2021-07" db="EMBL/GenBank/DDBJ databases">
        <title>Genome Resource of American Ginseng Black Spot Pathogen Alternaria panax.</title>
        <authorList>
            <person name="Qiu C."/>
            <person name="Wang W."/>
            <person name="Liu Z."/>
        </authorList>
    </citation>
    <scope>NUCLEOTIDE SEQUENCE</scope>
    <source>
        <strain evidence="2">BNCC115425</strain>
    </source>
</reference>
<feature type="transmembrane region" description="Helical" evidence="1">
    <location>
        <begin position="41"/>
        <end position="62"/>
    </location>
</feature>
<organism evidence="2 3">
    <name type="scientific">Alternaria panax</name>
    <dbReference type="NCBI Taxonomy" id="48097"/>
    <lineage>
        <taxon>Eukaryota</taxon>
        <taxon>Fungi</taxon>
        <taxon>Dikarya</taxon>
        <taxon>Ascomycota</taxon>
        <taxon>Pezizomycotina</taxon>
        <taxon>Dothideomycetes</taxon>
        <taxon>Pleosporomycetidae</taxon>
        <taxon>Pleosporales</taxon>
        <taxon>Pleosporineae</taxon>
        <taxon>Pleosporaceae</taxon>
        <taxon>Alternaria</taxon>
        <taxon>Alternaria sect. Panax</taxon>
    </lineage>
</organism>
<dbReference type="PANTHER" id="PTHR37490:SF1">
    <property type="entry name" value="GLYCOSYLTRANSFERASE 2-LIKE DOMAIN-CONTAINING PROTEIN"/>
    <property type="match status" value="1"/>
</dbReference>
<feature type="transmembrane region" description="Helical" evidence="1">
    <location>
        <begin position="12"/>
        <end position="29"/>
    </location>
</feature>
<evidence type="ECO:0000313" key="2">
    <source>
        <dbReference type="EMBL" id="KAG9186452.1"/>
    </source>
</evidence>
<dbReference type="Proteomes" id="UP001199106">
    <property type="component" value="Unassembled WGS sequence"/>
</dbReference>
<feature type="transmembrane region" description="Helical" evidence="1">
    <location>
        <begin position="115"/>
        <end position="135"/>
    </location>
</feature>
<gene>
    <name evidence="2" type="ORF">G6011_09560</name>
</gene>
<keyword evidence="3" id="KW-1185">Reference proteome</keyword>
<keyword evidence="1" id="KW-0472">Membrane</keyword>
<keyword evidence="1" id="KW-1133">Transmembrane helix</keyword>
<feature type="transmembrane region" description="Helical" evidence="1">
    <location>
        <begin position="82"/>
        <end position="103"/>
    </location>
</feature>
<dbReference type="AlphaFoldDB" id="A0AAD4FB01"/>
<keyword evidence="1" id="KW-0812">Transmembrane</keyword>
<sequence>MVSESEVQSVLQATAGALVGIAWVLVFGTGDQNLAVDIGNVPLLALNALTSALAMILGKSMLLPMDDKGSDTSYQFTDTPIFGIWDALTLTALTGIVGCSSTLSTRRSYTNTYQFCCFFLAMMCIGSKACVFISWQNSRGTHSTYELIRPPLALSAEESNTISLTEELHPPGVPELPSGARNNTLGRYLLGFGIVSLWTAYGILNFTERLDRLTPAFLDQDYVPHLPLEIVLSMYQEPIHEVGKLIVNLKSMPALEDAHVTVYIKDSEANNTHIQQKTGADHVIALPNVGREGETFLNHILNNWDSLARQTIFLQAAC</sequence>
<proteinExistence type="predicted"/>
<feature type="transmembrane region" description="Helical" evidence="1">
    <location>
        <begin position="185"/>
        <end position="204"/>
    </location>
</feature>